<dbReference type="InterPro" id="IPR002716">
    <property type="entry name" value="PIN_dom"/>
</dbReference>
<keyword evidence="4 5" id="KW-0378">Hydrolase</keyword>
<proteinExistence type="inferred from homology"/>
<evidence type="ECO:0000313" key="7">
    <source>
        <dbReference type="EMBL" id="QTC93183.1"/>
    </source>
</evidence>
<dbReference type="CDD" id="cd09871">
    <property type="entry name" value="PIN_MtVapC28-VapC30-like"/>
    <property type="match status" value="1"/>
</dbReference>
<keyword evidence="3 5" id="KW-0479">Metal-binding</keyword>
<feature type="domain" description="PIN" evidence="6">
    <location>
        <begin position="1"/>
        <end position="123"/>
    </location>
</feature>
<keyword evidence="1 5" id="KW-1277">Toxin-antitoxin system</keyword>
<protein>
    <recommendedName>
        <fullName evidence="5">Ribonuclease VapC</fullName>
        <shortName evidence="5">RNase VapC</shortName>
        <ecNumber evidence="5">3.1.-.-</ecNumber>
    </recommendedName>
    <alternativeName>
        <fullName evidence="5">Toxin VapC</fullName>
    </alternativeName>
</protein>
<keyword evidence="2 5" id="KW-0540">Nuclease</keyword>
<dbReference type="Proteomes" id="UP000663918">
    <property type="component" value="Chromosome"/>
</dbReference>
<sequence>MVVDASALVAILLNEPEADAFKEFLLAETDIRLSPVGYWEAATRLRGLRGEQGVAELDIVIEHLAVRITAATDLTSRLACDAEKTFGKRTPARLNMGDCFAYALARELDAPLLYKGADFNQTDIQAALIA</sequence>
<dbReference type="GO" id="GO:0004540">
    <property type="term" value="F:RNA nuclease activity"/>
    <property type="evidence" value="ECO:0007669"/>
    <property type="project" value="InterPro"/>
</dbReference>
<dbReference type="AlphaFoldDB" id="A0A975C3I4"/>
<keyword evidence="8" id="KW-1185">Reference proteome</keyword>
<feature type="binding site" evidence="5">
    <location>
        <position position="98"/>
    </location>
    <ligand>
        <name>Mg(2+)</name>
        <dbReference type="ChEBI" id="CHEBI:18420"/>
    </ligand>
</feature>
<keyword evidence="5" id="KW-0800">Toxin</keyword>
<dbReference type="InterPro" id="IPR022907">
    <property type="entry name" value="VapC_family"/>
</dbReference>
<dbReference type="Pfam" id="PF01850">
    <property type="entry name" value="PIN"/>
    <property type="match status" value="1"/>
</dbReference>
<gene>
    <name evidence="5" type="primary">vapC</name>
    <name evidence="7" type="ORF">IFJ75_03635</name>
</gene>
<dbReference type="InterPro" id="IPR029060">
    <property type="entry name" value="PIN-like_dom_sf"/>
</dbReference>
<dbReference type="Gene3D" id="3.40.50.1010">
    <property type="entry name" value="5'-nuclease"/>
    <property type="match status" value="1"/>
</dbReference>
<evidence type="ECO:0000256" key="3">
    <source>
        <dbReference type="ARBA" id="ARBA00022723"/>
    </source>
</evidence>
<comment type="function">
    <text evidence="5">Toxic component of a toxin-antitoxin (TA) system. An RNase.</text>
</comment>
<dbReference type="GO" id="GO:0090729">
    <property type="term" value="F:toxin activity"/>
    <property type="evidence" value="ECO:0007669"/>
    <property type="project" value="UniProtKB-KW"/>
</dbReference>
<evidence type="ECO:0000256" key="1">
    <source>
        <dbReference type="ARBA" id="ARBA00022649"/>
    </source>
</evidence>
<accession>A0A975C3I4</accession>
<dbReference type="SUPFAM" id="SSF88723">
    <property type="entry name" value="PIN domain-like"/>
    <property type="match status" value="1"/>
</dbReference>
<comment type="cofactor">
    <cofactor evidence="5">
        <name>Mg(2+)</name>
        <dbReference type="ChEBI" id="CHEBI:18420"/>
    </cofactor>
</comment>
<dbReference type="EC" id="3.1.-.-" evidence="5"/>
<feature type="binding site" evidence="5">
    <location>
        <position position="4"/>
    </location>
    <ligand>
        <name>Mg(2+)</name>
        <dbReference type="ChEBI" id="CHEBI:18420"/>
    </ligand>
</feature>
<evidence type="ECO:0000256" key="2">
    <source>
        <dbReference type="ARBA" id="ARBA00022722"/>
    </source>
</evidence>
<evidence type="ECO:0000313" key="8">
    <source>
        <dbReference type="Proteomes" id="UP000663918"/>
    </source>
</evidence>
<reference evidence="7" key="1">
    <citation type="submission" date="2020-09" db="EMBL/GenBank/DDBJ databases">
        <title>Brevundimonas sp. LVF2 isolated from a puddle in Goettingen, Germany.</title>
        <authorList>
            <person name="Friedrich I."/>
            <person name="Klassen A."/>
            <person name="Hannes N."/>
            <person name="Schneider D."/>
            <person name="Hertel R."/>
            <person name="Daniel R."/>
        </authorList>
    </citation>
    <scope>NUCLEOTIDE SEQUENCE</scope>
    <source>
        <strain evidence="7">LVF2</strain>
    </source>
</reference>
<dbReference type="GO" id="GO:0016787">
    <property type="term" value="F:hydrolase activity"/>
    <property type="evidence" value="ECO:0007669"/>
    <property type="project" value="UniProtKB-KW"/>
</dbReference>
<dbReference type="GO" id="GO:0000287">
    <property type="term" value="F:magnesium ion binding"/>
    <property type="evidence" value="ECO:0007669"/>
    <property type="project" value="UniProtKB-UniRule"/>
</dbReference>
<name>A0A975C3I4_9CAUL</name>
<evidence type="ECO:0000256" key="5">
    <source>
        <dbReference type="HAMAP-Rule" id="MF_00265"/>
    </source>
</evidence>
<evidence type="ECO:0000256" key="4">
    <source>
        <dbReference type="ARBA" id="ARBA00022801"/>
    </source>
</evidence>
<comment type="similarity">
    <text evidence="5">Belongs to the PINc/VapC protein family.</text>
</comment>
<organism evidence="7 8">
    <name type="scientific">Brevundimonas goettingensis</name>
    <dbReference type="NCBI Taxonomy" id="2774190"/>
    <lineage>
        <taxon>Bacteria</taxon>
        <taxon>Pseudomonadati</taxon>
        <taxon>Pseudomonadota</taxon>
        <taxon>Alphaproteobacteria</taxon>
        <taxon>Caulobacterales</taxon>
        <taxon>Caulobacteraceae</taxon>
        <taxon>Brevundimonas</taxon>
    </lineage>
</organism>
<dbReference type="EMBL" id="CP062222">
    <property type="protein sequence ID" value="QTC93183.1"/>
    <property type="molecule type" value="Genomic_DNA"/>
</dbReference>
<dbReference type="KEGG" id="bgoe:IFJ75_03635"/>
<dbReference type="HAMAP" id="MF_00265">
    <property type="entry name" value="VapC_Nob1"/>
    <property type="match status" value="1"/>
</dbReference>
<keyword evidence="5" id="KW-0460">Magnesium</keyword>
<evidence type="ECO:0000259" key="6">
    <source>
        <dbReference type="Pfam" id="PF01850"/>
    </source>
</evidence>